<dbReference type="Proteomes" id="UP000011991">
    <property type="component" value="Unassembled WGS sequence"/>
</dbReference>
<evidence type="ECO:0000313" key="3">
    <source>
        <dbReference type="Proteomes" id="UP000011991"/>
    </source>
</evidence>
<evidence type="ECO:0000313" key="2">
    <source>
        <dbReference type="EMBL" id="EMI20764.1"/>
    </source>
</evidence>
<feature type="compositionally biased region" description="Polar residues" evidence="1">
    <location>
        <begin position="1"/>
        <end position="25"/>
    </location>
</feature>
<sequence length="42" mass="4532">MTHPQTTIDILNNRSEQKNSENSLATAAPVANNPILLSLGRT</sequence>
<organism evidence="2 3">
    <name type="scientific">Rhodopirellula maiorica SM1</name>
    <dbReference type="NCBI Taxonomy" id="1265738"/>
    <lineage>
        <taxon>Bacteria</taxon>
        <taxon>Pseudomonadati</taxon>
        <taxon>Planctomycetota</taxon>
        <taxon>Planctomycetia</taxon>
        <taxon>Pirellulales</taxon>
        <taxon>Pirellulaceae</taxon>
        <taxon>Novipirellula</taxon>
    </lineage>
</organism>
<accession>M5S3K9</accession>
<dbReference type="EMBL" id="ANOG01000325">
    <property type="protein sequence ID" value="EMI20764.1"/>
    <property type="molecule type" value="Genomic_DNA"/>
</dbReference>
<protein>
    <submittedName>
        <fullName evidence="2">Uncharacterized protein</fullName>
    </submittedName>
</protein>
<reference evidence="2 3" key="1">
    <citation type="journal article" date="2013" name="Mar. Genomics">
        <title>Expression of sulfatases in Rhodopirellula baltica and the diversity of sulfatases in the genus Rhodopirellula.</title>
        <authorList>
            <person name="Wegner C.E."/>
            <person name="Richter-Heitmann T."/>
            <person name="Klindworth A."/>
            <person name="Klockow C."/>
            <person name="Richter M."/>
            <person name="Achstetter T."/>
            <person name="Glockner F.O."/>
            <person name="Harder J."/>
        </authorList>
    </citation>
    <scope>NUCLEOTIDE SEQUENCE [LARGE SCALE GENOMIC DNA]</scope>
    <source>
        <strain evidence="2 3">SM1</strain>
    </source>
</reference>
<dbReference type="PATRIC" id="fig|1265738.3.peg.2316"/>
<evidence type="ECO:0000256" key="1">
    <source>
        <dbReference type="SAM" id="MobiDB-lite"/>
    </source>
</evidence>
<comment type="caution">
    <text evidence="2">The sequence shown here is derived from an EMBL/GenBank/DDBJ whole genome shotgun (WGS) entry which is preliminary data.</text>
</comment>
<keyword evidence="3" id="KW-1185">Reference proteome</keyword>
<gene>
    <name evidence="2" type="ORF">RMSM_02310</name>
</gene>
<proteinExistence type="predicted"/>
<dbReference type="AlphaFoldDB" id="M5S3K9"/>
<feature type="region of interest" description="Disordered" evidence="1">
    <location>
        <begin position="1"/>
        <end position="27"/>
    </location>
</feature>
<name>M5S3K9_9BACT</name>